<sequence length="100" mass="10681">MKSWRSRVGAALAVGAAAIAIPLTAAGPASAADAGSPSTSVKYEWDIRSGGWDKQRCAVELKLEFEQNGAIKGYCFEEDSTPDQNPNHTDWAVMAKEPVK</sequence>
<name>A0ABS3XE08_9ACTN</name>
<dbReference type="Proteomes" id="UP001519064">
    <property type="component" value="Unassembled WGS sequence"/>
</dbReference>
<reference evidence="3 4" key="1">
    <citation type="submission" date="2020-11" db="EMBL/GenBank/DDBJ databases">
        <title>Streptomyces spirodelae sp. nov., isolated from duckweed.</title>
        <authorList>
            <person name="Saimee Y."/>
            <person name="Duangmal K."/>
        </authorList>
    </citation>
    <scope>NUCLEOTIDE SEQUENCE [LARGE SCALE GENOMIC DNA]</scope>
    <source>
        <strain evidence="3 4">S16-07</strain>
    </source>
</reference>
<evidence type="ECO:0000313" key="3">
    <source>
        <dbReference type="EMBL" id="MBO8193267.1"/>
    </source>
</evidence>
<evidence type="ECO:0008006" key="5">
    <source>
        <dbReference type="Google" id="ProtNLM"/>
    </source>
</evidence>
<feature type="signal peptide" evidence="2">
    <location>
        <begin position="1"/>
        <end position="31"/>
    </location>
</feature>
<dbReference type="EMBL" id="JADKMA010000076">
    <property type="protein sequence ID" value="MBO8193267.1"/>
    <property type="molecule type" value="Genomic_DNA"/>
</dbReference>
<evidence type="ECO:0000256" key="2">
    <source>
        <dbReference type="SAM" id="SignalP"/>
    </source>
</evidence>
<proteinExistence type="predicted"/>
<organism evidence="3 4">
    <name type="scientific">Streptomyces oryzae</name>
    <dbReference type="NCBI Taxonomy" id="1434886"/>
    <lineage>
        <taxon>Bacteria</taxon>
        <taxon>Bacillati</taxon>
        <taxon>Actinomycetota</taxon>
        <taxon>Actinomycetes</taxon>
        <taxon>Kitasatosporales</taxon>
        <taxon>Streptomycetaceae</taxon>
        <taxon>Streptomyces</taxon>
    </lineage>
</organism>
<keyword evidence="4" id="KW-1185">Reference proteome</keyword>
<keyword evidence="2" id="KW-0732">Signal</keyword>
<gene>
    <name evidence="3" type="ORF">ITI46_16560</name>
</gene>
<feature type="chain" id="PRO_5047368545" description="Peptidase" evidence="2">
    <location>
        <begin position="32"/>
        <end position="100"/>
    </location>
</feature>
<dbReference type="RefSeq" id="WP_209240348.1">
    <property type="nucleotide sequence ID" value="NZ_JADKMA010000076.1"/>
</dbReference>
<protein>
    <recommendedName>
        <fullName evidence="5">Peptidase</fullName>
    </recommendedName>
</protein>
<comment type="caution">
    <text evidence="3">The sequence shown here is derived from an EMBL/GenBank/DDBJ whole genome shotgun (WGS) entry which is preliminary data.</text>
</comment>
<evidence type="ECO:0000313" key="4">
    <source>
        <dbReference type="Proteomes" id="UP001519064"/>
    </source>
</evidence>
<accession>A0ABS3XE08</accession>
<evidence type="ECO:0000256" key="1">
    <source>
        <dbReference type="SAM" id="MobiDB-lite"/>
    </source>
</evidence>
<feature type="region of interest" description="Disordered" evidence="1">
    <location>
        <begin position="79"/>
        <end position="100"/>
    </location>
</feature>